<organism evidence="1 2">
    <name type="scientific">Intestinimonas butyriciproducens</name>
    <dbReference type="NCBI Taxonomy" id="1297617"/>
    <lineage>
        <taxon>Bacteria</taxon>
        <taxon>Bacillati</taxon>
        <taxon>Bacillota</taxon>
        <taxon>Clostridia</taxon>
        <taxon>Eubacteriales</taxon>
        <taxon>Intestinimonas</taxon>
    </lineage>
</organism>
<proteinExistence type="predicted"/>
<dbReference type="RefSeq" id="WP_058118110.1">
    <property type="nucleotide sequence ID" value="NZ_CP011307.1"/>
</dbReference>
<protein>
    <submittedName>
        <fullName evidence="1">Uncharacterized protein</fullName>
    </submittedName>
</protein>
<dbReference type="AlphaFoldDB" id="A0A0S2W5V1"/>
<dbReference type="KEGG" id="ibu:IB211_02334c"/>
<gene>
    <name evidence="1" type="ORF">IB211_02334c</name>
</gene>
<reference evidence="1 2" key="1">
    <citation type="journal article" date="2015" name="Nat. Commun.">
        <title>Production of butyrate from lysine and the Amadori product fructoselysine by a human gut commensal.</title>
        <authorList>
            <person name="Bui T.P."/>
            <person name="Ritari J."/>
            <person name="Boeren S."/>
            <person name="de Waard P."/>
            <person name="Plugge C.M."/>
            <person name="de Vos W.M."/>
        </authorList>
    </citation>
    <scope>NUCLEOTIDE SEQUENCE [LARGE SCALE GENOMIC DNA]</scope>
    <source>
        <strain evidence="1 2">AF211</strain>
    </source>
</reference>
<accession>A0A0S2W5V1</accession>
<dbReference type="STRING" id="1297617.IB211_02334c"/>
<dbReference type="EMBL" id="CP011307">
    <property type="protein sequence ID" value="ALP94725.1"/>
    <property type="molecule type" value="Genomic_DNA"/>
</dbReference>
<keyword evidence="2" id="KW-1185">Reference proteome</keyword>
<sequence>MARKKLTTIHFIPVEVESKKEQKILVLYADEAATAQYLAGTINDDTRFTAFCIPTPNMSTDSMTILMEDGIPRKVFSITEE</sequence>
<name>A0A0S2W5V1_9FIRM</name>
<dbReference type="Proteomes" id="UP000064844">
    <property type="component" value="Chromosome"/>
</dbReference>
<reference evidence="2" key="2">
    <citation type="submission" date="2015-04" db="EMBL/GenBank/DDBJ databases">
        <title>A butyrogenic pathway from the amino acid lysine in a human gut commensal.</title>
        <authorList>
            <person name="de Vos W.M."/>
            <person name="Bui N.T.P."/>
            <person name="Plugge C.M."/>
            <person name="Ritari J."/>
        </authorList>
    </citation>
    <scope>NUCLEOTIDE SEQUENCE [LARGE SCALE GENOMIC DNA]</scope>
    <source>
        <strain evidence="2">AF211</strain>
    </source>
</reference>
<evidence type="ECO:0000313" key="1">
    <source>
        <dbReference type="EMBL" id="ALP94725.1"/>
    </source>
</evidence>
<evidence type="ECO:0000313" key="2">
    <source>
        <dbReference type="Proteomes" id="UP000064844"/>
    </source>
</evidence>